<comment type="caution">
    <text evidence="1">The sequence shown here is derived from an EMBL/GenBank/DDBJ whole genome shotgun (WGS) entry which is preliminary data.</text>
</comment>
<evidence type="ECO:0000313" key="2">
    <source>
        <dbReference type="Proteomes" id="UP000004525"/>
    </source>
</evidence>
<name>C2JZB7_LACRM</name>
<dbReference type="AlphaFoldDB" id="C2JZB7"/>
<evidence type="ECO:0000313" key="1">
    <source>
        <dbReference type="EMBL" id="EEN79590.1"/>
    </source>
</evidence>
<protein>
    <submittedName>
        <fullName evidence="1">Uncharacterized protein</fullName>
    </submittedName>
</protein>
<dbReference type="Proteomes" id="UP000004525">
    <property type="component" value="Unassembled WGS sequence"/>
</dbReference>
<gene>
    <name evidence="1" type="ORF">HMPREF0539_2252</name>
</gene>
<accession>C2JZB7</accession>
<keyword evidence="2" id="KW-1185">Reference proteome</keyword>
<sequence length="90" mass="10293">MLVLSTNERMILMLINQTDFIATQLQQIVYPNITAITETGASITIQTNQKQRDDPAFWQSISAILKAHLWVPVSKKYHELTDHDWLASPV</sequence>
<dbReference type="EMBL" id="ACIZ01000097">
    <property type="protein sequence ID" value="EEN79590.1"/>
    <property type="molecule type" value="Genomic_DNA"/>
</dbReference>
<organism evidence="1 2">
    <name type="scientific">Lacticaseibacillus rhamnosus (strain LMS2-1)</name>
    <dbReference type="NCBI Taxonomy" id="525361"/>
    <lineage>
        <taxon>Bacteria</taxon>
        <taxon>Bacillati</taxon>
        <taxon>Bacillota</taxon>
        <taxon>Bacilli</taxon>
        <taxon>Lactobacillales</taxon>
        <taxon>Lactobacillaceae</taxon>
        <taxon>Lacticaseibacillus</taxon>
    </lineage>
</organism>
<proteinExistence type="predicted"/>
<reference evidence="1" key="1">
    <citation type="submission" date="2009-01" db="EMBL/GenBank/DDBJ databases">
        <authorList>
            <person name="Qin X."/>
            <person name="Bachman B."/>
            <person name="Battles P."/>
            <person name="Bell A."/>
            <person name="Bess C."/>
            <person name="Bickham C."/>
            <person name="Chaboub L."/>
            <person name="Chen D."/>
            <person name="Coyle M."/>
            <person name="Deiros D.R."/>
            <person name="Dinh H."/>
            <person name="Forbes L."/>
            <person name="Fowler G."/>
            <person name="Francisco L."/>
            <person name="Fu Q."/>
            <person name="Gubbala S."/>
            <person name="Hale W."/>
            <person name="Han Y."/>
            <person name="Hemphill L."/>
            <person name="Highlander S.K."/>
            <person name="Hirani K."/>
            <person name="Hogues M."/>
            <person name="Jackson L."/>
            <person name="Jakkamsetti A."/>
            <person name="Javaid M."/>
            <person name="Jiang H."/>
            <person name="Korchina V."/>
            <person name="Kovar C."/>
            <person name="Lara F."/>
            <person name="Lee S."/>
            <person name="Mata R."/>
            <person name="Mathew T."/>
            <person name="Moen C."/>
            <person name="Morales K."/>
            <person name="Munidasa M."/>
            <person name="Nazareth L."/>
            <person name="Ngo R."/>
            <person name="Nguyen L."/>
            <person name="Okwuonu G."/>
            <person name="Ongeri F."/>
            <person name="Patil S."/>
            <person name="Petrosino J."/>
            <person name="Pham C."/>
            <person name="Pham P."/>
            <person name="Pu L.-L."/>
            <person name="Puazo M."/>
            <person name="Raj R."/>
            <person name="Reid J."/>
            <person name="Rouhana J."/>
            <person name="Saada N."/>
            <person name="Shang Y."/>
            <person name="Simmons D."/>
            <person name="Thornton R."/>
            <person name="Warren J."/>
            <person name="Weissenberger G."/>
            <person name="Zhang J."/>
            <person name="Zhang L."/>
            <person name="Zhou C."/>
            <person name="Zhu D."/>
            <person name="Muzny D."/>
            <person name="Worley K."/>
            <person name="Gibbs R."/>
        </authorList>
    </citation>
    <scope>NUCLEOTIDE SEQUENCE [LARGE SCALE GENOMIC DNA]</scope>
    <source>
        <strain evidence="1">LMS2-1</strain>
    </source>
</reference>
<dbReference type="HOGENOM" id="CLU_180705_0_0_9"/>